<dbReference type="EMBL" id="JAHRIQ010107604">
    <property type="protein sequence ID" value="MEQ2256663.1"/>
    <property type="molecule type" value="Genomic_DNA"/>
</dbReference>
<comment type="caution">
    <text evidence="1">The sequence shown here is derived from an EMBL/GenBank/DDBJ whole genome shotgun (WGS) entry which is preliminary data.</text>
</comment>
<gene>
    <name evidence="1" type="ORF">ILYODFUR_026396</name>
</gene>
<reference evidence="1 2" key="1">
    <citation type="submission" date="2021-06" db="EMBL/GenBank/DDBJ databases">
        <authorList>
            <person name="Palmer J.M."/>
        </authorList>
    </citation>
    <scope>NUCLEOTIDE SEQUENCE [LARGE SCALE GENOMIC DNA]</scope>
    <source>
        <strain evidence="2">if_2019</strain>
        <tissue evidence="1">Muscle</tissue>
    </source>
</reference>
<keyword evidence="2" id="KW-1185">Reference proteome</keyword>
<dbReference type="Proteomes" id="UP001482620">
    <property type="component" value="Unassembled WGS sequence"/>
</dbReference>
<proteinExistence type="predicted"/>
<sequence>MASCCQQPKRKSPESCDCVVKYCRGPAVDAAELISNQHISVSRQESELLVLWCISHNLLFSVTNPKEMVVDFRTRGLSSSEEKLRRQTFALVCHRRLQFDKTGNVPRV</sequence>
<organism evidence="1 2">
    <name type="scientific">Ilyodon furcidens</name>
    <name type="common">goldbreast splitfin</name>
    <dbReference type="NCBI Taxonomy" id="33524"/>
    <lineage>
        <taxon>Eukaryota</taxon>
        <taxon>Metazoa</taxon>
        <taxon>Chordata</taxon>
        <taxon>Craniata</taxon>
        <taxon>Vertebrata</taxon>
        <taxon>Euteleostomi</taxon>
        <taxon>Actinopterygii</taxon>
        <taxon>Neopterygii</taxon>
        <taxon>Teleostei</taxon>
        <taxon>Neoteleostei</taxon>
        <taxon>Acanthomorphata</taxon>
        <taxon>Ovalentaria</taxon>
        <taxon>Atherinomorphae</taxon>
        <taxon>Cyprinodontiformes</taxon>
        <taxon>Goodeidae</taxon>
        <taxon>Ilyodon</taxon>
    </lineage>
</organism>
<protein>
    <submittedName>
        <fullName evidence="1">Uncharacterized protein</fullName>
    </submittedName>
</protein>
<evidence type="ECO:0000313" key="1">
    <source>
        <dbReference type="EMBL" id="MEQ2256663.1"/>
    </source>
</evidence>
<name>A0ABV0VK19_9TELE</name>
<evidence type="ECO:0000313" key="2">
    <source>
        <dbReference type="Proteomes" id="UP001482620"/>
    </source>
</evidence>
<accession>A0ABV0VK19</accession>